<evidence type="ECO:0000256" key="1">
    <source>
        <dbReference type="ARBA" id="ARBA00023002"/>
    </source>
</evidence>
<sequence length="161" mass="17349">METEFEGFVIIGGGIAGLATALALHRVGIRSTVLERADCLRAAGGGLIVWTNAWKALTALGIADLLRQQHPLPLENFELISLDGAGIIRSFPLQANGSCHELRCMKRAVLLEALATALPPETIKYNCKVLRVRHSLSSKYSSETELEDGTVIRAKAGQNTL</sequence>
<organism evidence="6 7">
    <name type="scientific">Taxus chinensis</name>
    <name type="common">Chinese yew</name>
    <name type="synonym">Taxus wallichiana var. chinensis</name>
    <dbReference type="NCBI Taxonomy" id="29808"/>
    <lineage>
        <taxon>Eukaryota</taxon>
        <taxon>Viridiplantae</taxon>
        <taxon>Streptophyta</taxon>
        <taxon>Embryophyta</taxon>
        <taxon>Tracheophyta</taxon>
        <taxon>Spermatophyta</taxon>
        <taxon>Pinopsida</taxon>
        <taxon>Pinidae</taxon>
        <taxon>Conifers II</taxon>
        <taxon>Cupressales</taxon>
        <taxon>Taxaceae</taxon>
        <taxon>Taxus</taxon>
    </lineage>
</organism>
<keyword evidence="2" id="KW-0503">Monooxygenase</keyword>
<dbReference type="InterPro" id="IPR002938">
    <property type="entry name" value="FAD-bd"/>
</dbReference>
<keyword evidence="4" id="KW-0472">Membrane</keyword>
<feature type="transmembrane region" description="Helical" evidence="4">
    <location>
        <begin position="6"/>
        <end position="24"/>
    </location>
</feature>
<dbReference type="OMA" id="QANGSCH"/>
<keyword evidence="7" id="KW-1185">Reference proteome</keyword>
<reference evidence="6 7" key="1">
    <citation type="journal article" date="2021" name="Nat. Plants">
        <title>The Taxus genome provides insights into paclitaxel biosynthesis.</title>
        <authorList>
            <person name="Xiong X."/>
            <person name="Gou J."/>
            <person name="Liao Q."/>
            <person name="Li Y."/>
            <person name="Zhou Q."/>
            <person name="Bi G."/>
            <person name="Li C."/>
            <person name="Du R."/>
            <person name="Wang X."/>
            <person name="Sun T."/>
            <person name="Guo L."/>
            <person name="Liang H."/>
            <person name="Lu P."/>
            <person name="Wu Y."/>
            <person name="Zhang Z."/>
            <person name="Ro D.K."/>
            <person name="Shang Y."/>
            <person name="Huang S."/>
            <person name="Yan J."/>
        </authorList>
    </citation>
    <scope>NUCLEOTIDE SEQUENCE [LARGE SCALE GENOMIC DNA]</scope>
    <source>
        <strain evidence="6">Ta-2019</strain>
    </source>
</reference>
<dbReference type="SUPFAM" id="SSF51905">
    <property type="entry name" value="FAD/NAD(P)-binding domain"/>
    <property type="match status" value="1"/>
</dbReference>
<accession>A0AA38C825</accession>
<dbReference type="EMBL" id="JAHRHJ020000011">
    <property type="protein sequence ID" value="KAH9295757.1"/>
    <property type="molecule type" value="Genomic_DNA"/>
</dbReference>
<keyword evidence="4" id="KW-0812">Transmembrane</keyword>
<evidence type="ECO:0000259" key="5">
    <source>
        <dbReference type="Pfam" id="PF01494"/>
    </source>
</evidence>
<dbReference type="AlphaFoldDB" id="A0AA38C825"/>
<dbReference type="InterPro" id="IPR036188">
    <property type="entry name" value="FAD/NAD-bd_sf"/>
</dbReference>
<dbReference type="InterPro" id="IPR044560">
    <property type="entry name" value="MOase"/>
</dbReference>
<keyword evidence="4" id="KW-1133">Transmembrane helix</keyword>
<dbReference type="Proteomes" id="UP000824469">
    <property type="component" value="Unassembled WGS sequence"/>
</dbReference>
<dbReference type="GO" id="GO:0071949">
    <property type="term" value="F:FAD binding"/>
    <property type="evidence" value="ECO:0007669"/>
    <property type="project" value="InterPro"/>
</dbReference>
<gene>
    <name evidence="6" type="ORF">KI387_039345</name>
</gene>
<name>A0AA38C825_TAXCH</name>
<protein>
    <recommendedName>
        <fullName evidence="5">FAD-binding domain-containing protein</fullName>
    </recommendedName>
</protein>
<evidence type="ECO:0000313" key="7">
    <source>
        <dbReference type="Proteomes" id="UP000824469"/>
    </source>
</evidence>
<dbReference type="Pfam" id="PF01494">
    <property type="entry name" value="FAD_binding_3"/>
    <property type="match status" value="1"/>
</dbReference>
<evidence type="ECO:0000256" key="2">
    <source>
        <dbReference type="ARBA" id="ARBA00023033"/>
    </source>
</evidence>
<feature type="domain" description="FAD-binding" evidence="5">
    <location>
        <begin position="9"/>
        <end position="69"/>
    </location>
</feature>
<dbReference type="PANTHER" id="PTHR45934:SF9">
    <property type="entry name" value="FAD_NAD(P)-BINDING OXIDOREDUCTASE FAMILY PROTEIN"/>
    <property type="match status" value="1"/>
</dbReference>
<proteinExistence type="inferred from homology"/>
<comment type="similarity">
    <text evidence="3">Belongs to the 3-hydroxybenzoate 6-hydroxylase family.</text>
</comment>
<comment type="caution">
    <text evidence="6">The sequence shown here is derived from an EMBL/GenBank/DDBJ whole genome shotgun (WGS) entry which is preliminary data.</text>
</comment>
<dbReference type="GO" id="GO:0004497">
    <property type="term" value="F:monooxygenase activity"/>
    <property type="evidence" value="ECO:0007669"/>
    <property type="project" value="UniProtKB-KW"/>
</dbReference>
<dbReference type="Gene3D" id="3.50.50.60">
    <property type="entry name" value="FAD/NAD(P)-binding domain"/>
    <property type="match status" value="1"/>
</dbReference>
<evidence type="ECO:0000313" key="6">
    <source>
        <dbReference type="EMBL" id="KAH9295757.1"/>
    </source>
</evidence>
<evidence type="ECO:0000256" key="3">
    <source>
        <dbReference type="ARBA" id="ARBA00024018"/>
    </source>
</evidence>
<evidence type="ECO:0000256" key="4">
    <source>
        <dbReference type="SAM" id="Phobius"/>
    </source>
</evidence>
<keyword evidence="1" id="KW-0560">Oxidoreductase</keyword>
<dbReference type="PANTHER" id="PTHR45934">
    <property type="entry name" value="FAD/NAD(P)-BINDING OXIDOREDUCTASE FAMILY PROTEIN"/>
    <property type="match status" value="1"/>
</dbReference>